<dbReference type="EMBL" id="RQTK01000017">
    <property type="protein sequence ID" value="RUS91156.1"/>
    <property type="molecule type" value="Genomic_DNA"/>
</dbReference>
<dbReference type="PANTHER" id="PTHR17469">
    <property type="entry name" value="SPERM SPECIFIC ANTIGEN 2-RELATED"/>
    <property type="match status" value="1"/>
</dbReference>
<dbReference type="InterPro" id="IPR029325">
    <property type="entry name" value="ITPR-bd"/>
</dbReference>
<sequence length="307" mass="30145">MEAGETAGGGNITATTRAPPTRPTPPTPSTPGPTAQNPTLSPAATNGGSSSSSPPITAEVKSEGNPKPTNGEPRLQVATKGADTSRDSGIGGGEGEGVGRGGGTGGFASLARKMTSKGKGVSKGPGGDDRAKPNGCTDDLDLPLGSEANSISSLQVNGIDSTSRISVGPDAVSSQKAAAQSGMMGWQSFNSDVSTSASTASLDMLLNDRLVDPEEVLFNLGFGGPQPVAYVPSLARIPERFLQDAASRASLAGDDGTADLHPGMGLSSPEDGSGSGGACAGPGSVPGSGVATSGLAAAVQAMQQQQQ</sequence>
<evidence type="ECO:0000313" key="3">
    <source>
        <dbReference type="EMBL" id="RUS91156.1"/>
    </source>
</evidence>
<keyword evidence="4" id="KW-1185">Reference proteome</keyword>
<dbReference type="Pfam" id="PF14722">
    <property type="entry name" value="KRAP_IP3R_bind"/>
    <property type="match status" value="1"/>
</dbReference>
<proteinExistence type="predicted"/>
<gene>
    <name evidence="3" type="ORF">EGW08_001069</name>
</gene>
<dbReference type="SMART" id="SM01257">
    <property type="entry name" value="KRAP_IP3R_bind"/>
    <property type="match status" value="1"/>
</dbReference>
<reference evidence="3 4" key="1">
    <citation type="submission" date="2019-01" db="EMBL/GenBank/DDBJ databases">
        <title>A draft genome assembly of the solar-powered sea slug Elysia chlorotica.</title>
        <authorList>
            <person name="Cai H."/>
            <person name="Li Q."/>
            <person name="Fang X."/>
            <person name="Li J."/>
            <person name="Curtis N.E."/>
            <person name="Altenburger A."/>
            <person name="Shibata T."/>
            <person name="Feng M."/>
            <person name="Maeda T."/>
            <person name="Schwartz J.A."/>
            <person name="Shigenobu S."/>
            <person name="Lundholm N."/>
            <person name="Nishiyama T."/>
            <person name="Yang H."/>
            <person name="Hasebe M."/>
            <person name="Li S."/>
            <person name="Pierce S.K."/>
            <person name="Wang J."/>
        </authorList>
    </citation>
    <scope>NUCLEOTIDE SEQUENCE [LARGE SCALE GENOMIC DNA]</scope>
    <source>
        <strain evidence="3">EC2010</strain>
        <tissue evidence="3">Whole organism of an adult</tissue>
    </source>
</reference>
<dbReference type="PANTHER" id="PTHR17469:SF15">
    <property type="entry name" value="ITPR-INTERACTING DOMAIN-CONTAINING PROTEIN"/>
    <property type="match status" value="1"/>
</dbReference>
<comment type="caution">
    <text evidence="3">The sequence shown here is derived from an EMBL/GenBank/DDBJ whole genome shotgun (WGS) entry which is preliminary data.</text>
</comment>
<dbReference type="OrthoDB" id="10035684at2759"/>
<feature type="non-terminal residue" evidence="3">
    <location>
        <position position="307"/>
    </location>
</feature>
<feature type="domain" description="ITPR-interacting" evidence="2">
    <location>
        <begin position="180"/>
        <end position="307"/>
    </location>
</feature>
<dbReference type="Proteomes" id="UP000271974">
    <property type="component" value="Unassembled WGS sequence"/>
</dbReference>
<feature type="region of interest" description="Disordered" evidence="1">
    <location>
        <begin position="1"/>
        <end position="146"/>
    </location>
</feature>
<organism evidence="3 4">
    <name type="scientific">Elysia chlorotica</name>
    <name type="common">Eastern emerald elysia</name>
    <name type="synonym">Sea slug</name>
    <dbReference type="NCBI Taxonomy" id="188477"/>
    <lineage>
        <taxon>Eukaryota</taxon>
        <taxon>Metazoa</taxon>
        <taxon>Spiralia</taxon>
        <taxon>Lophotrochozoa</taxon>
        <taxon>Mollusca</taxon>
        <taxon>Gastropoda</taxon>
        <taxon>Heterobranchia</taxon>
        <taxon>Euthyneura</taxon>
        <taxon>Panpulmonata</taxon>
        <taxon>Sacoglossa</taxon>
        <taxon>Placobranchoidea</taxon>
        <taxon>Plakobranchidae</taxon>
        <taxon>Elysia</taxon>
    </lineage>
</organism>
<feature type="compositionally biased region" description="Polar residues" evidence="1">
    <location>
        <begin position="36"/>
        <end position="55"/>
    </location>
</feature>
<dbReference type="InterPro" id="IPR043444">
    <property type="entry name" value="TESPA1-like"/>
</dbReference>
<feature type="compositionally biased region" description="Gly residues" evidence="1">
    <location>
        <begin position="89"/>
        <end position="106"/>
    </location>
</feature>
<dbReference type="AlphaFoldDB" id="A0A433UBI7"/>
<feature type="compositionally biased region" description="Gly residues" evidence="1">
    <location>
        <begin position="273"/>
        <end position="286"/>
    </location>
</feature>
<evidence type="ECO:0000313" key="4">
    <source>
        <dbReference type="Proteomes" id="UP000271974"/>
    </source>
</evidence>
<protein>
    <recommendedName>
        <fullName evidence="2">ITPR-interacting domain-containing protein</fullName>
    </recommendedName>
</protein>
<accession>A0A433UBI7</accession>
<evidence type="ECO:0000259" key="2">
    <source>
        <dbReference type="SMART" id="SM01257"/>
    </source>
</evidence>
<feature type="region of interest" description="Disordered" evidence="1">
    <location>
        <begin position="252"/>
        <end position="291"/>
    </location>
</feature>
<feature type="compositionally biased region" description="Gly residues" evidence="1">
    <location>
        <begin position="1"/>
        <end position="11"/>
    </location>
</feature>
<name>A0A433UBI7_ELYCH</name>
<feature type="compositionally biased region" description="Pro residues" evidence="1">
    <location>
        <begin position="20"/>
        <end position="31"/>
    </location>
</feature>
<evidence type="ECO:0000256" key="1">
    <source>
        <dbReference type="SAM" id="MobiDB-lite"/>
    </source>
</evidence>
<dbReference type="GO" id="GO:0005102">
    <property type="term" value="F:signaling receptor binding"/>
    <property type="evidence" value="ECO:0007669"/>
    <property type="project" value="InterPro"/>
</dbReference>